<evidence type="ECO:0000256" key="1">
    <source>
        <dbReference type="SAM" id="MobiDB-lite"/>
    </source>
</evidence>
<feature type="region of interest" description="Disordered" evidence="1">
    <location>
        <begin position="1527"/>
        <end position="1552"/>
    </location>
</feature>
<dbReference type="EMBL" id="QGNW01001420">
    <property type="protein sequence ID" value="RVW41989.1"/>
    <property type="molecule type" value="Genomic_DNA"/>
</dbReference>
<feature type="region of interest" description="Disordered" evidence="1">
    <location>
        <begin position="913"/>
        <end position="986"/>
    </location>
</feature>
<accession>A0A438E2S2</accession>
<dbReference type="PANTHER" id="PTHR34536">
    <property type="entry name" value="DENTIN SIALOPHOSPHOPROTEIN-LIKE PROTEIN"/>
    <property type="match status" value="1"/>
</dbReference>
<feature type="region of interest" description="Disordered" evidence="1">
    <location>
        <begin position="1220"/>
        <end position="1267"/>
    </location>
</feature>
<feature type="compositionally biased region" description="Low complexity" evidence="1">
    <location>
        <begin position="150"/>
        <end position="165"/>
    </location>
</feature>
<reference evidence="2 3" key="1">
    <citation type="journal article" date="2018" name="PLoS Genet.">
        <title>Population sequencing reveals clonal diversity and ancestral inbreeding in the grapevine cultivar Chardonnay.</title>
        <authorList>
            <person name="Roach M.J."/>
            <person name="Johnson D.L."/>
            <person name="Bohlmann J."/>
            <person name="van Vuuren H.J."/>
            <person name="Jones S.J."/>
            <person name="Pretorius I.S."/>
            <person name="Schmidt S.A."/>
            <person name="Borneman A.R."/>
        </authorList>
    </citation>
    <scope>NUCLEOTIDE SEQUENCE [LARGE SCALE GENOMIC DNA]</scope>
    <source>
        <strain evidence="3">cv. Chardonnay</strain>
        <tissue evidence="2">Leaf</tissue>
    </source>
</reference>
<feature type="region of interest" description="Disordered" evidence="1">
    <location>
        <begin position="23"/>
        <end position="59"/>
    </location>
</feature>
<sequence>MMGTVGLELTNFINPELTWKTVAKGNRSASRRSRKPASRNSKMGAGQADRSPKKTENGSVSESEKVAFAYLLVHFHFLKLFYQEKNPNSHDVLFLYLSIFQLGVAVLGRRFSDKVEHVPIKKRRFMFQSPSPPPRTPSPPHEDSEQLVDSQHSSSQQSSSNSISKQQIMATHASKFIHSVDVVVDGRISEVTNEEIGEGEDFSGIEMLAAAACNNSMGDDVTESTTEDGPVLTCEGNDSSISAMPIKETVASPATANTFQKDVAIEDDIEGSFSQDNSVPVLQNLHSDKDDGALKRSASSRDDRLHWDLNVVMDAWEQPDDYQVVDSQTNISAVSEDGKQQSEKLDNLEDCQIPNSGDIKTNIETTAKSMTDTVVLTDVEGDINMASDSRCEGLRTCDSNTEEHKLEACSTANTTCSHEKGIPTPTEHALESTVVAVSDAKASEEVIMDACLMQPASPGSRHIGNAQISDENRNTAISGVIVDQSREDCISDVQLDKPVCLESVEVEKNEVGFSPPPVTKTNCEIDCLTNKDDDNSRQISSGEMMSTDICSLGPEHAEVPTNESGEVHVPHSSPRCDDVSASGASAIEGQSVVTVGVKEHNDQVSADDATEVDPSVHVGARELVNKSSEHSTISGEQSEFIPDEVGKNCDDDPANCSGKVDLEDPFDDSYDTDVSQDDRGHPVGMENVTELDAGYDSQIEDGELRESVVHAWEENDAEDGEAERVDYESDNRDMYDFDAVDYPGPMTGEVEVGSECEKERLLGPNHHFGCGETTINNGVKGISDQSCLGGSLANEAEFSNGGLVKTSKPQSWTQFTRKVDTNIKRGSSTGTNDVAEEVEQPAGGGALKEQSQTNVAQYDQLPNDREISTDKNVEVNDGRAIGPRSTRRELLSRIEGPSYDILRRKDAVILQRSRSNNLDDSDPRAERGTDSDKSMGRSRSALHIHGRGQRDGNWDQPSTGYWDSKRRHSPSYHAPYGSGRPRPRSIVETGGFVMTSDRTISKAGVGGLNGIHRQSMNSSSKGVYRPLIRRRSPSDRDDAYGMHMGMAPGRDVSPERSRGRSRRYQGVHRGPRENYHGSIPDETAEFPLRVPHHLARRERSISPIFNRGAPHFSETHKISQSRSRSRSPPAWLMSRERNASSRHFSRSPDFRSGARMERMRLPFQKPNFADDYEEGFLSPPRGRISPQHNSRWIDDRNGAMDHFRDGRSPVRMFQQSQRFDSMGPPRRLKSNDYYSRPMIHPGRLPEMVGAGRGRKHDDSDDDRRKHGDRYEMIRPVRRYDTGGVVKRFRYDTEDCVLSRNPHNNDDCIRGTDRRPRDIPRRPSEEKRHLRYNHERLYNSSPNSFGMREYDEDVSPRREDLHELSVHDFFPSLGHGHKIQVDLVWEEGRFNINYDHMGSSQAMLQILNMERGLGEDPGSSNLAVGAVGLEESGGRVRRVLRNRPSNGKERGIGMGKGSGKNERRGLLPSSLEIGVEGEIYVVSLWWEIPPAIRKEQGDGRDVFGQQRGEVRGGVDPRAGWRVGEKSGVGIKEQRRSEEVTGEQVGGKGGDVIENWTHNGRVGRQSYGPAGDGSCSSGSGLGIVGLKRDYGPNTQGLIPLKGDVWAADGVVCGPAEGRAPEGMELLSHGPAIAVGGHLGQRQFKYMGIGSEEDLGLKMEMEFIKCREKETRGKQMPVPQCSMAEREIVDEAFRYGSYSNLRVGESSLSSSSLLVGLRRGSLPTTLGI</sequence>
<organism evidence="2 3">
    <name type="scientific">Vitis vinifera</name>
    <name type="common">Grape</name>
    <dbReference type="NCBI Taxonomy" id="29760"/>
    <lineage>
        <taxon>Eukaryota</taxon>
        <taxon>Viridiplantae</taxon>
        <taxon>Streptophyta</taxon>
        <taxon>Embryophyta</taxon>
        <taxon>Tracheophyta</taxon>
        <taxon>Spermatophyta</taxon>
        <taxon>Magnoliopsida</taxon>
        <taxon>eudicotyledons</taxon>
        <taxon>Gunneridae</taxon>
        <taxon>Pentapetalae</taxon>
        <taxon>rosids</taxon>
        <taxon>Vitales</taxon>
        <taxon>Vitaceae</taxon>
        <taxon>Viteae</taxon>
        <taxon>Vitis</taxon>
    </lineage>
</organism>
<gene>
    <name evidence="2" type="ORF">CK203_092852</name>
</gene>
<evidence type="ECO:0000313" key="2">
    <source>
        <dbReference type="EMBL" id="RVW41989.1"/>
    </source>
</evidence>
<evidence type="ECO:0000313" key="3">
    <source>
        <dbReference type="Proteomes" id="UP000288805"/>
    </source>
</evidence>
<feature type="region of interest" description="Disordered" evidence="1">
    <location>
        <begin position="1443"/>
        <end position="1464"/>
    </location>
</feature>
<comment type="caution">
    <text evidence="2">The sequence shown here is derived from an EMBL/GenBank/DDBJ whole genome shotgun (WGS) entry which is preliminary data.</text>
</comment>
<feature type="region of interest" description="Disordered" evidence="1">
    <location>
        <begin position="1306"/>
        <end position="1327"/>
    </location>
</feature>
<dbReference type="Proteomes" id="UP000288805">
    <property type="component" value="Unassembled WGS sequence"/>
</dbReference>
<protein>
    <submittedName>
        <fullName evidence="2">Uncharacterized protein</fullName>
    </submittedName>
</protein>
<proteinExistence type="predicted"/>
<feature type="region of interest" description="Disordered" evidence="1">
    <location>
        <begin position="1105"/>
        <end position="1149"/>
    </location>
</feature>
<dbReference type="PANTHER" id="PTHR34536:SF6">
    <property type="entry name" value="DENTIN SIALOPHOSPHOPROTEIN-LIKE PROTEIN"/>
    <property type="match status" value="1"/>
</dbReference>
<name>A0A438E2S2_VITVI</name>
<feature type="compositionally biased region" description="Basic and acidic residues" evidence="1">
    <location>
        <begin position="921"/>
        <end position="935"/>
    </location>
</feature>
<feature type="region of interest" description="Disordered" evidence="1">
    <location>
        <begin position="561"/>
        <end position="581"/>
    </location>
</feature>
<feature type="compositionally biased region" description="Basic and acidic residues" evidence="1">
    <location>
        <begin position="565"/>
        <end position="578"/>
    </location>
</feature>
<feature type="compositionally biased region" description="Pro residues" evidence="1">
    <location>
        <begin position="130"/>
        <end position="139"/>
    </location>
</feature>
<feature type="region of interest" description="Disordered" evidence="1">
    <location>
        <begin position="1031"/>
        <end position="1080"/>
    </location>
</feature>
<feature type="region of interest" description="Disordered" evidence="1">
    <location>
        <begin position="124"/>
        <end position="165"/>
    </location>
</feature>
<feature type="compositionally biased region" description="Basic and acidic residues" evidence="1">
    <location>
        <begin position="1255"/>
        <end position="1267"/>
    </location>
</feature>